<comment type="caution">
    <text evidence="1">The sequence shown here is derived from an EMBL/GenBank/DDBJ whole genome shotgun (WGS) entry which is preliminary data.</text>
</comment>
<dbReference type="GeneID" id="34445568"/>
<protein>
    <submittedName>
        <fullName evidence="1">Uncharacterized protein</fullName>
    </submittedName>
</protein>
<accession>A0A1F8A9D4</accession>
<sequence length="148" mass="16283">MIGGADSPIHAAHDTACDTYDADATTNYGVRGAKRLSIKKETTTDVSIHECEAPSGDRIKRTNFENGHGCTIYNTNTGAYDETLDCGTDDGDHHHREKLTADSVYQLQDVDLHKDGTRYVYREYGNPITGITTCVRGTMGDRAFEADF</sequence>
<dbReference type="EMBL" id="LYCR01000017">
    <property type="protein sequence ID" value="OGM48293.1"/>
    <property type="molecule type" value="Genomic_DNA"/>
</dbReference>
<gene>
    <name evidence="1" type="ORF">ABOM_002178</name>
</gene>
<reference evidence="1 2" key="1">
    <citation type="journal article" date="2016" name="Genome Biol. Evol.">
        <title>Draft genome sequence of an aflatoxigenic Aspergillus species, A. bombycis.</title>
        <authorList>
            <person name="Moore G.G."/>
            <person name="Mack B.M."/>
            <person name="Beltz S.B."/>
            <person name="Gilbert M.K."/>
        </authorList>
    </citation>
    <scope>NUCLEOTIDE SEQUENCE [LARGE SCALE GENOMIC DNA]</scope>
    <source>
        <strain evidence="2">NRRL 26010</strain>
    </source>
</reference>
<dbReference type="AlphaFoldDB" id="A0A1F8A9D4"/>
<proteinExistence type="predicted"/>
<name>A0A1F8A9D4_9EURO</name>
<dbReference type="Proteomes" id="UP000179179">
    <property type="component" value="Unassembled WGS sequence"/>
</dbReference>
<evidence type="ECO:0000313" key="2">
    <source>
        <dbReference type="Proteomes" id="UP000179179"/>
    </source>
</evidence>
<organism evidence="1 2">
    <name type="scientific">Aspergillus bombycis</name>
    <dbReference type="NCBI Taxonomy" id="109264"/>
    <lineage>
        <taxon>Eukaryota</taxon>
        <taxon>Fungi</taxon>
        <taxon>Dikarya</taxon>
        <taxon>Ascomycota</taxon>
        <taxon>Pezizomycotina</taxon>
        <taxon>Eurotiomycetes</taxon>
        <taxon>Eurotiomycetidae</taxon>
        <taxon>Eurotiales</taxon>
        <taxon>Aspergillaceae</taxon>
        <taxon>Aspergillus</taxon>
    </lineage>
</organism>
<dbReference type="RefSeq" id="XP_022392010.1">
    <property type="nucleotide sequence ID" value="XM_022529308.1"/>
</dbReference>
<keyword evidence="2" id="KW-1185">Reference proteome</keyword>
<dbReference type="OrthoDB" id="4525958at2759"/>
<evidence type="ECO:0000313" key="1">
    <source>
        <dbReference type="EMBL" id="OGM48293.1"/>
    </source>
</evidence>